<name>A0A8H7D6E4_9AGAR</name>
<protein>
    <submittedName>
        <fullName evidence="2">Uncharacterized protein</fullName>
    </submittedName>
</protein>
<evidence type="ECO:0000313" key="3">
    <source>
        <dbReference type="Proteomes" id="UP000620124"/>
    </source>
</evidence>
<keyword evidence="3" id="KW-1185">Reference proteome</keyword>
<accession>A0A8H7D6E4</accession>
<feature type="compositionally biased region" description="Polar residues" evidence="1">
    <location>
        <begin position="88"/>
        <end position="97"/>
    </location>
</feature>
<dbReference type="AlphaFoldDB" id="A0A8H7D6E4"/>
<gene>
    <name evidence="2" type="ORF">MVEN_00781600</name>
</gene>
<reference evidence="2" key="1">
    <citation type="submission" date="2020-05" db="EMBL/GenBank/DDBJ databases">
        <title>Mycena genomes resolve the evolution of fungal bioluminescence.</title>
        <authorList>
            <person name="Tsai I.J."/>
        </authorList>
    </citation>
    <scope>NUCLEOTIDE SEQUENCE</scope>
    <source>
        <strain evidence="2">CCC161011</strain>
    </source>
</reference>
<feature type="region of interest" description="Disordered" evidence="1">
    <location>
        <begin position="67"/>
        <end position="97"/>
    </location>
</feature>
<dbReference type="Proteomes" id="UP000620124">
    <property type="component" value="Unassembled WGS sequence"/>
</dbReference>
<feature type="region of interest" description="Disordered" evidence="1">
    <location>
        <begin position="109"/>
        <end position="131"/>
    </location>
</feature>
<evidence type="ECO:0000313" key="2">
    <source>
        <dbReference type="EMBL" id="KAF7360508.1"/>
    </source>
</evidence>
<sequence length="131" mass="14496">MRRHSSSTTNGSFGMRGNTALAHQVTVCRIERGHFNNLHKDRLVKLSKEPGFTASLSTGVSINKECRVPSRAGESSARDEDVEMDNPLSLNTPPQRATTEFILRYAATPPPEKEAEMDEDGSVRAHHAHRT</sequence>
<evidence type="ECO:0000256" key="1">
    <source>
        <dbReference type="SAM" id="MobiDB-lite"/>
    </source>
</evidence>
<dbReference type="EMBL" id="JACAZI010000005">
    <property type="protein sequence ID" value="KAF7360508.1"/>
    <property type="molecule type" value="Genomic_DNA"/>
</dbReference>
<comment type="caution">
    <text evidence="2">The sequence shown here is derived from an EMBL/GenBank/DDBJ whole genome shotgun (WGS) entry which is preliminary data.</text>
</comment>
<proteinExistence type="predicted"/>
<dbReference type="OrthoDB" id="3068621at2759"/>
<organism evidence="2 3">
    <name type="scientific">Mycena venus</name>
    <dbReference type="NCBI Taxonomy" id="2733690"/>
    <lineage>
        <taxon>Eukaryota</taxon>
        <taxon>Fungi</taxon>
        <taxon>Dikarya</taxon>
        <taxon>Basidiomycota</taxon>
        <taxon>Agaricomycotina</taxon>
        <taxon>Agaricomycetes</taxon>
        <taxon>Agaricomycetidae</taxon>
        <taxon>Agaricales</taxon>
        <taxon>Marasmiineae</taxon>
        <taxon>Mycenaceae</taxon>
        <taxon>Mycena</taxon>
    </lineage>
</organism>